<proteinExistence type="predicted"/>
<comment type="caution">
    <text evidence="2">The sequence shown here is derived from an EMBL/GenBank/DDBJ whole genome shotgun (WGS) entry which is preliminary data.</text>
</comment>
<feature type="compositionally biased region" description="Polar residues" evidence="1">
    <location>
        <begin position="20"/>
        <end position="33"/>
    </location>
</feature>
<evidence type="ECO:0000313" key="3">
    <source>
        <dbReference type="Proteomes" id="UP000460718"/>
    </source>
</evidence>
<dbReference type="EMBL" id="QXFW01000103">
    <property type="protein sequence ID" value="KAE9025113.1"/>
    <property type="molecule type" value="Genomic_DNA"/>
</dbReference>
<evidence type="ECO:0000313" key="2">
    <source>
        <dbReference type="EMBL" id="KAE9025113.1"/>
    </source>
</evidence>
<evidence type="ECO:0000256" key="1">
    <source>
        <dbReference type="SAM" id="MobiDB-lite"/>
    </source>
</evidence>
<organism evidence="2 3">
    <name type="scientific">Phytophthora fragariae</name>
    <dbReference type="NCBI Taxonomy" id="53985"/>
    <lineage>
        <taxon>Eukaryota</taxon>
        <taxon>Sar</taxon>
        <taxon>Stramenopiles</taxon>
        <taxon>Oomycota</taxon>
        <taxon>Peronosporomycetes</taxon>
        <taxon>Peronosporales</taxon>
        <taxon>Peronosporaceae</taxon>
        <taxon>Phytophthora</taxon>
    </lineage>
</organism>
<reference evidence="2 3" key="1">
    <citation type="submission" date="2018-09" db="EMBL/GenBank/DDBJ databases">
        <title>Genomic investigation of the strawberry pathogen Phytophthora fragariae indicates pathogenicity is determined by transcriptional variation in three key races.</title>
        <authorList>
            <person name="Adams T.M."/>
            <person name="Armitage A.D."/>
            <person name="Sobczyk M.K."/>
            <person name="Bates H.J."/>
            <person name="Dunwell J.M."/>
            <person name="Nellist C.F."/>
            <person name="Harrison R.J."/>
        </authorList>
    </citation>
    <scope>NUCLEOTIDE SEQUENCE [LARGE SCALE GENOMIC DNA]</scope>
    <source>
        <strain evidence="2 3">SCRP245</strain>
    </source>
</reference>
<dbReference type="AlphaFoldDB" id="A0A6A3MA90"/>
<accession>A0A6A3MA90</accession>
<name>A0A6A3MA90_9STRA</name>
<dbReference type="Proteomes" id="UP000460718">
    <property type="component" value="Unassembled WGS sequence"/>
</dbReference>
<protein>
    <submittedName>
        <fullName evidence="2">Uncharacterized protein</fullName>
    </submittedName>
</protein>
<gene>
    <name evidence="2" type="ORF">PF011_g3185</name>
</gene>
<feature type="region of interest" description="Disordered" evidence="1">
    <location>
        <begin position="1"/>
        <end position="33"/>
    </location>
</feature>
<sequence length="33" mass="3476">MHGIETTCIRDNYDIGGGTSNDDPTGNNYGDDG</sequence>